<name>A0AAP2Z9M1_9EURY</name>
<proteinExistence type="predicted"/>
<dbReference type="RefSeq" id="WP_342809240.1">
    <property type="nucleotide sequence ID" value="NZ_JAOPJZ010000011.1"/>
</dbReference>
<sequence>MSCPYLEYRSSGDGYEFDTERPFCTVLETFVQPMRADICTGRYALEHGRDCEIYREHVGDGSD</sequence>
<accession>A0AAP2Z9M1</accession>
<dbReference type="EMBL" id="JAOPJZ010000011">
    <property type="protein sequence ID" value="MCU4752913.1"/>
    <property type="molecule type" value="Genomic_DNA"/>
</dbReference>
<protein>
    <submittedName>
        <fullName evidence="1">Uncharacterized protein</fullName>
    </submittedName>
</protein>
<evidence type="ECO:0000313" key="1">
    <source>
        <dbReference type="EMBL" id="MCU4752913.1"/>
    </source>
</evidence>
<organism evidence="1 2">
    <name type="scientific">Natronosalvus hydrolyticus</name>
    <dbReference type="NCBI Taxonomy" id="2979988"/>
    <lineage>
        <taxon>Archaea</taxon>
        <taxon>Methanobacteriati</taxon>
        <taxon>Methanobacteriota</taxon>
        <taxon>Stenosarchaea group</taxon>
        <taxon>Halobacteria</taxon>
        <taxon>Halobacteriales</taxon>
        <taxon>Natrialbaceae</taxon>
        <taxon>Natronosalvus</taxon>
    </lineage>
</organism>
<evidence type="ECO:0000313" key="2">
    <source>
        <dbReference type="Proteomes" id="UP001321047"/>
    </source>
</evidence>
<keyword evidence="2" id="KW-1185">Reference proteome</keyword>
<comment type="caution">
    <text evidence="1">The sequence shown here is derived from an EMBL/GenBank/DDBJ whole genome shotgun (WGS) entry which is preliminary data.</text>
</comment>
<dbReference type="AlphaFoldDB" id="A0AAP2Z9M1"/>
<dbReference type="Proteomes" id="UP001321047">
    <property type="component" value="Unassembled WGS sequence"/>
</dbReference>
<gene>
    <name evidence="1" type="ORF">OB919_13155</name>
</gene>
<reference evidence="1 2" key="1">
    <citation type="submission" date="2022-09" db="EMBL/GenBank/DDBJ databases">
        <title>Enrichment on poylsaccharides allowed isolation of novel metabolic and taxonomic groups of Haloarchaea.</title>
        <authorList>
            <person name="Sorokin D.Y."/>
            <person name="Elcheninov A.G."/>
            <person name="Khizhniak T.V."/>
            <person name="Kolganova T.V."/>
            <person name="Kublanov I.V."/>
        </authorList>
    </citation>
    <scope>NUCLEOTIDE SEQUENCE [LARGE SCALE GENOMIC DNA]</scope>
    <source>
        <strain evidence="1 2">AArc-curdl1</strain>
    </source>
</reference>